<evidence type="ECO:0000313" key="3">
    <source>
        <dbReference type="Proteomes" id="UP000663846"/>
    </source>
</evidence>
<evidence type="ECO:0000313" key="2">
    <source>
        <dbReference type="EMBL" id="CAE6375802.1"/>
    </source>
</evidence>
<accession>A0A8H3A165</accession>
<reference evidence="2" key="1">
    <citation type="submission" date="2021-01" db="EMBL/GenBank/DDBJ databases">
        <authorList>
            <person name="Kaushik A."/>
        </authorList>
    </citation>
    <scope>NUCLEOTIDE SEQUENCE</scope>
    <source>
        <strain evidence="2">AG1-1C</strain>
    </source>
</reference>
<sequence>MEEVNQAVNQGAHTPENQPTQADIQQTPKPVGPFERQPTTLGDPLQIFAPRASYWNLPTSVQLAAPVQVKQPPSSRLSSREN</sequence>
<proteinExistence type="predicted"/>
<organism evidence="2 3">
    <name type="scientific">Rhizoctonia solani</name>
    <dbReference type="NCBI Taxonomy" id="456999"/>
    <lineage>
        <taxon>Eukaryota</taxon>
        <taxon>Fungi</taxon>
        <taxon>Dikarya</taxon>
        <taxon>Basidiomycota</taxon>
        <taxon>Agaricomycotina</taxon>
        <taxon>Agaricomycetes</taxon>
        <taxon>Cantharellales</taxon>
        <taxon>Ceratobasidiaceae</taxon>
        <taxon>Rhizoctonia</taxon>
    </lineage>
</organism>
<dbReference type="Proteomes" id="UP000663846">
    <property type="component" value="Unassembled WGS sequence"/>
</dbReference>
<dbReference type="AlphaFoldDB" id="A0A8H3A165"/>
<name>A0A8H3A165_9AGAM</name>
<feature type="region of interest" description="Disordered" evidence="1">
    <location>
        <begin position="1"/>
        <end position="43"/>
    </location>
</feature>
<evidence type="ECO:0000256" key="1">
    <source>
        <dbReference type="SAM" id="MobiDB-lite"/>
    </source>
</evidence>
<feature type="compositionally biased region" description="Polar residues" evidence="1">
    <location>
        <begin position="1"/>
        <end position="28"/>
    </location>
</feature>
<comment type="caution">
    <text evidence="2">The sequence shown here is derived from an EMBL/GenBank/DDBJ whole genome shotgun (WGS) entry which is preliminary data.</text>
</comment>
<dbReference type="EMBL" id="CAJMWS010000181">
    <property type="protein sequence ID" value="CAE6375802.1"/>
    <property type="molecule type" value="Genomic_DNA"/>
</dbReference>
<protein>
    <submittedName>
        <fullName evidence="2">Uncharacterized protein</fullName>
    </submittedName>
</protein>
<gene>
    <name evidence="2" type="ORF">RDB_LOCUS29745</name>
</gene>